<name>X1I1F2_9ZZZZ</name>
<comment type="caution">
    <text evidence="1">The sequence shown here is derived from an EMBL/GenBank/DDBJ whole genome shotgun (WGS) entry which is preliminary data.</text>
</comment>
<sequence length="49" mass="5544">MQKIIQAAASKFPWNTLPTLLFMIIGSKIGYKKYQASANDNAYQEESHP</sequence>
<reference evidence="1" key="1">
    <citation type="journal article" date="2014" name="Front. Microbiol.">
        <title>High frequency of phylogenetically diverse reductive dehalogenase-homologous genes in deep subseafloor sedimentary metagenomes.</title>
        <authorList>
            <person name="Kawai M."/>
            <person name="Futagami T."/>
            <person name="Toyoda A."/>
            <person name="Takaki Y."/>
            <person name="Nishi S."/>
            <person name="Hori S."/>
            <person name="Arai W."/>
            <person name="Tsubouchi T."/>
            <person name="Morono Y."/>
            <person name="Uchiyama I."/>
            <person name="Ito T."/>
            <person name="Fujiyama A."/>
            <person name="Inagaki F."/>
            <person name="Takami H."/>
        </authorList>
    </citation>
    <scope>NUCLEOTIDE SEQUENCE</scope>
    <source>
        <strain evidence="1">Expedition CK06-06</strain>
    </source>
</reference>
<organism evidence="1">
    <name type="scientific">marine sediment metagenome</name>
    <dbReference type="NCBI Taxonomy" id="412755"/>
    <lineage>
        <taxon>unclassified sequences</taxon>
        <taxon>metagenomes</taxon>
        <taxon>ecological metagenomes</taxon>
    </lineage>
</organism>
<proteinExistence type="predicted"/>
<dbReference type="AlphaFoldDB" id="X1I1F2"/>
<dbReference type="EMBL" id="BARU01030246">
    <property type="protein sequence ID" value="GAH75517.1"/>
    <property type="molecule type" value="Genomic_DNA"/>
</dbReference>
<accession>X1I1F2</accession>
<feature type="non-terminal residue" evidence="1">
    <location>
        <position position="49"/>
    </location>
</feature>
<gene>
    <name evidence="1" type="ORF">S03H2_48031</name>
</gene>
<evidence type="ECO:0000313" key="1">
    <source>
        <dbReference type="EMBL" id="GAH75517.1"/>
    </source>
</evidence>
<protein>
    <submittedName>
        <fullName evidence="1">Uncharacterized protein</fullName>
    </submittedName>
</protein>